<dbReference type="CDD" id="cd01948">
    <property type="entry name" value="EAL"/>
    <property type="match status" value="1"/>
</dbReference>
<dbReference type="EMBL" id="JXRQ01000015">
    <property type="protein sequence ID" value="KIL51313.1"/>
    <property type="molecule type" value="Genomic_DNA"/>
</dbReference>
<evidence type="ECO:0000313" key="9">
    <source>
        <dbReference type="Proteomes" id="UP000031950"/>
    </source>
</evidence>
<dbReference type="InterPro" id="IPR043128">
    <property type="entry name" value="Rev_trsase/Diguanyl_cyclase"/>
</dbReference>
<dbReference type="InterPro" id="IPR052155">
    <property type="entry name" value="Biofilm_reg_signaling"/>
</dbReference>
<dbReference type="Pfam" id="PF00990">
    <property type="entry name" value="GGDEF"/>
    <property type="match status" value="1"/>
</dbReference>
<dbReference type="Pfam" id="PF05228">
    <property type="entry name" value="CHASE4"/>
    <property type="match status" value="1"/>
</dbReference>
<dbReference type="PATRIC" id="fig|135826.4.peg.818"/>
<dbReference type="SMART" id="SM00304">
    <property type="entry name" value="HAMP"/>
    <property type="match status" value="1"/>
</dbReference>
<evidence type="ECO:0000256" key="3">
    <source>
        <dbReference type="ARBA" id="ARBA00023136"/>
    </source>
</evidence>
<dbReference type="Gene3D" id="3.20.20.450">
    <property type="entry name" value="EAL domain"/>
    <property type="match status" value="1"/>
</dbReference>
<dbReference type="PROSITE" id="PS50887">
    <property type="entry name" value="GGDEF"/>
    <property type="match status" value="1"/>
</dbReference>
<dbReference type="Pfam" id="PF00563">
    <property type="entry name" value="EAL"/>
    <property type="match status" value="1"/>
</dbReference>
<evidence type="ECO:0000259" key="6">
    <source>
        <dbReference type="PROSITE" id="PS50885"/>
    </source>
</evidence>
<protein>
    <recommendedName>
        <fullName evidence="10">Diguanylate cyclase</fullName>
    </recommendedName>
</protein>
<dbReference type="InterPro" id="IPR035919">
    <property type="entry name" value="EAL_sf"/>
</dbReference>
<evidence type="ECO:0008006" key="10">
    <source>
        <dbReference type="Google" id="ProtNLM"/>
    </source>
</evidence>
<feature type="domain" description="GGDEF" evidence="7">
    <location>
        <begin position="359"/>
        <end position="492"/>
    </location>
</feature>
<proteinExistence type="predicted"/>
<dbReference type="NCBIfam" id="TIGR00254">
    <property type="entry name" value="GGDEF"/>
    <property type="match status" value="1"/>
</dbReference>
<comment type="subcellular location">
    <subcellularLocation>
        <location evidence="1">Cell membrane</location>
    </subcellularLocation>
</comment>
<feature type="transmembrane region" description="Helical" evidence="4">
    <location>
        <begin position="6"/>
        <end position="26"/>
    </location>
</feature>
<evidence type="ECO:0000259" key="5">
    <source>
        <dbReference type="PROSITE" id="PS50883"/>
    </source>
</evidence>
<dbReference type="SMART" id="SM00267">
    <property type="entry name" value="GGDEF"/>
    <property type="match status" value="1"/>
</dbReference>
<dbReference type="PANTHER" id="PTHR44757:SF2">
    <property type="entry name" value="BIOFILM ARCHITECTURE MAINTENANCE PROTEIN MBAA"/>
    <property type="match status" value="1"/>
</dbReference>
<name>A0A0C2W5K1_9BACL</name>
<keyword evidence="4" id="KW-0812">Transmembrane</keyword>
<feature type="domain" description="EAL" evidence="5">
    <location>
        <begin position="502"/>
        <end position="757"/>
    </location>
</feature>
<dbReference type="RefSeq" id="WP_041121476.1">
    <property type="nucleotide sequence ID" value="NZ_JXRQ01000015.1"/>
</dbReference>
<dbReference type="OrthoDB" id="9759607at2"/>
<dbReference type="InterPro" id="IPR003660">
    <property type="entry name" value="HAMP_dom"/>
</dbReference>
<dbReference type="GO" id="GO:0005886">
    <property type="term" value="C:plasma membrane"/>
    <property type="evidence" value="ECO:0007669"/>
    <property type="project" value="UniProtKB-SubCell"/>
</dbReference>
<dbReference type="InterPro" id="IPR001633">
    <property type="entry name" value="EAL_dom"/>
</dbReference>
<keyword evidence="4" id="KW-1133">Transmembrane helix</keyword>
<gene>
    <name evidence="8" type="ORF">KP77_08250</name>
</gene>
<dbReference type="InterPro" id="IPR007892">
    <property type="entry name" value="CHASE4"/>
</dbReference>
<comment type="caution">
    <text evidence="8">The sequence shown here is derived from an EMBL/GenBank/DDBJ whole genome shotgun (WGS) entry which is preliminary data.</text>
</comment>
<evidence type="ECO:0000256" key="4">
    <source>
        <dbReference type="SAM" id="Phobius"/>
    </source>
</evidence>
<dbReference type="Gene3D" id="3.30.70.270">
    <property type="match status" value="1"/>
</dbReference>
<dbReference type="Proteomes" id="UP000031950">
    <property type="component" value="Unassembled WGS sequence"/>
</dbReference>
<keyword evidence="9" id="KW-1185">Reference proteome</keyword>
<evidence type="ECO:0000256" key="1">
    <source>
        <dbReference type="ARBA" id="ARBA00004236"/>
    </source>
</evidence>
<dbReference type="PANTHER" id="PTHR44757">
    <property type="entry name" value="DIGUANYLATE CYCLASE DGCP"/>
    <property type="match status" value="1"/>
</dbReference>
<dbReference type="CDD" id="cd01949">
    <property type="entry name" value="GGDEF"/>
    <property type="match status" value="1"/>
</dbReference>
<accession>A0A0C2W5K1</accession>
<feature type="transmembrane region" description="Helical" evidence="4">
    <location>
        <begin position="246"/>
        <end position="269"/>
    </location>
</feature>
<evidence type="ECO:0000256" key="2">
    <source>
        <dbReference type="ARBA" id="ARBA00022475"/>
    </source>
</evidence>
<dbReference type="PROSITE" id="PS50883">
    <property type="entry name" value="EAL"/>
    <property type="match status" value="1"/>
</dbReference>
<evidence type="ECO:0000313" key="8">
    <source>
        <dbReference type="EMBL" id="KIL51313.1"/>
    </source>
</evidence>
<feature type="domain" description="HAMP" evidence="6">
    <location>
        <begin position="271"/>
        <end position="326"/>
    </location>
</feature>
<evidence type="ECO:0000259" key="7">
    <source>
        <dbReference type="PROSITE" id="PS50887"/>
    </source>
</evidence>
<dbReference type="SUPFAM" id="SSF141868">
    <property type="entry name" value="EAL domain-like"/>
    <property type="match status" value="1"/>
</dbReference>
<reference evidence="8 9" key="1">
    <citation type="submission" date="2015-01" db="EMBL/GenBank/DDBJ databases">
        <title>Genome sequence of Jeotgalibacillus alimentarius.</title>
        <authorList>
            <person name="Goh K.M."/>
            <person name="Chan K.-G."/>
            <person name="Yaakop A.S."/>
            <person name="Ee R."/>
            <person name="Gan H.M."/>
            <person name="Chan C.S."/>
        </authorList>
    </citation>
    <scope>NUCLEOTIDE SEQUENCE [LARGE SCALE GENOMIC DNA]</scope>
    <source>
        <strain evidence="8 9">YKJ-13</strain>
    </source>
</reference>
<dbReference type="SUPFAM" id="SSF55073">
    <property type="entry name" value="Nucleotide cyclase"/>
    <property type="match status" value="1"/>
</dbReference>
<dbReference type="GO" id="GO:0007165">
    <property type="term" value="P:signal transduction"/>
    <property type="evidence" value="ECO:0007669"/>
    <property type="project" value="InterPro"/>
</dbReference>
<dbReference type="Gene3D" id="6.10.340.10">
    <property type="match status" value="1"/>
</dbReference>
<dbReference type="InterPro" id="IPR000160">
    <property type="entry name" value="GGDEF_dom"/>
</dbReference>
<organism evidence="8 9">
    <name type="scientific">Jeotgalibacillus alimentarius</name>
    <dbReference type="NCBI Taxonomy" id="135826"/>
    <lineage>
        <taxon>Bacteria</taxon>
        <taxon>Bacillati</taxon>
        <taxon>Bacillota</taxon>
        <taxon>Bacilli</taxon>
        <taxon>Bacillales</taxon>
        <taxon>Caryophanaceae</taxon>
        <taxon>Jeotgalibacillus</taxon>
    </lineage>
</organism>
<dbReference type="AlphaFoldDB" id="A0A0C2W5K1"/>
<keyword evidence="3 4" id="KW-0472">Membrane</keyword>
<dbReference type="STRING" id="135826.KP77_08250"/>
<dbReference type="SMART" id="SM00052">
    <property type="entry name" value="EAL"/>
    <property type="match status" value="1"/>
</dbReference>
<keyword evidence="2" id="KW-1003">Cell membrane</keyword>
<dbReference type="InterPro" id="IPR029787">
    <property type="entry name" value="Nucleotide_cyclase"/>
</dbReference>
<dbReference type="PROSITE" id="PS50885">
    <property type="entry name" value="HAMP"/>
    <property type="match status" value="1"/>
</dbReference>
<sequence>MKLQKQTLWVIGGSMFLFLILLTTFIRPMLLADALAMDEESMLRDMDRISNAIRLEQELLTSLNQDWAQWDETYDFVRGENPEFTPANIDENTFMNNRIWRMMAINNEGELLLDRSYGLTKEAALLTEQFSGLAPSLNNYLIGMNDSFFIVSVQRVLPTSGVGQSAGKLIIARDISSNYVKRLGYDLSLELDATVINGSIEQNRAVRTVSEDRLEGQMAVRGSERNVNMLLTIDKPRSYYLSKRDVITKFVMSLVVLMTVIAVVLFIMLDRLMISRVTSLSKQLNQIRSKRDISARVQWKNHNGDEIHALGKSINGMLDSAEQSHSEISNMARHDQLTGMLNRYGIIDEFQRLKDSADTNIAFLFFDLDGFKRINDSLGHKMGDALLKKVADRLSHFKSSESEVIARMGGDEFLMLMQTSGPDYLEERANEMIRELKQNYILNEIKTFVTSSVGVANYPEDGATFDEVLQAADIAMYEAKRKGKNQLVHYHDLAGDLDYKNILMLENDLKFALKNNELYLDYQPVYTGSKNRMIGVEALIRWDHPVKGRIPPNIFIPIAENGNFISDIGEWVLEQSIDQTAKWHRSGHTHVGVAVNVSKMQMKNKERFLKKLDDLLEKYQFPPEQLQIEITESDIFFFDGEIVEFAAELRKKNVRVALDDFGVGTSTLFNLRNMPVNVVKIDRSFITHVPSEEFDSKLLKGLYQVLEGIGMHIITEGVETAEQAAFIKGNSSSDIQGFYFGRPMKPEQVALLLEQEAAWREAAADFRG</sequence>